<accession>A0A369J8U2</accession>
<feature type="region of interest" description="Disordered" evidence="1">
    <location>
        <begin position="642"/>
        <end position="683"/>
    </location>
</feature>
<gene>
    <name evidence="2" type="ORF">Hypma_000288</name>
</gene>
<dbReference type="STRING" id="39966.A0A369J8U2"/>
<evidence type="ECO:0000313" key="3">
    <source>
        <dbReference type="Proteomes" id="UP000076154"/>
    </source>
</evidence>
<proteinExistence type="predicted"/>
<name>A0A369J8U2_HYPMA</name>
<dbReference type="OrthoDB" id="2687259at2759"/>
<dbReference type="InParanoid" id="A0A369J8U2"/>
<evidence type="ECO:0000256" key="1">
    <source>
        <dbReference type="SAM" id="MobiDB-lite"/>
    </source>
</evidence>
<reference evidence="2" key="1">
    <citation type="submission" date="2018-04" db="EMBL/GenBank/DDBJ databases">
        <title>Whole genome sequencing of Hypsizygus marmoreus.</title>
        <authorList>
            <person name="Choi I.-G."/>
            <person name="Min B."/>
            <person name="Kim J.-G."/>
            <person name="Kim S."/>
            <person name="Oh Y.-L."/>
            <person name="Kong W.-S."/>
            <person name="Park H."/>
            <person name="Jeong J."/>
            <person name="Song E.-S."/>
        </authorList>
    </citation>
    <scope>NUCLEOTIDE SEQUENCE [LARGE SCALE GENOMIC DNA]</scope>
    <source>
        <strain evidence="2">51987-8</strain>
    </source>
</reference>
<dbReference type="Pfam" id="PF18759">
    <property type="entry name" value="Plavaka"/>
    <property type="match status" value="1"/>
</dbReference>
<feature type="compositionally biased region" description="Basic residues" evidence="1">
    <location>
        <begin position="648"/>
        <end position="667"/>
    </location>
</feature>
<dbReference type="InterPro" id="IPR041078">
    <property type="entry name" value="Plavaka"/>
</dbReference>
<feature type="region of interest" description="Disordered" evidence="1">
    <location>
        <begin position="1"/>
        <end position="43"/>
    </location>
</feature>
<feature type="compositionally biased region" description="Polar residues" evidence="1">
    <location>
        <begin position="668"/>
        <end position="680"/>
    </location>
</feature>
<protein>
    <submittedName>
        <fullName evidence="2">Uncharacterized protein</fullName>
    </submittedName>
</protein>
<keyword evidence="3" id="KW-1185">Reference proteome</keyword>
<dbReference type="Proteomes" id="UP000076154">
    <property type="component" value="Unassembled WGS sequence"/>
</dbReference>
<feature type="region of interest" description="Disordered" evidence="1">
    <location>
        <begin position="572"/>
        <end position="611"/>
    </location>
</feature>
<evidence type="ECO:0000313" key="2">
    <source>
        <dbReference type="EMBL" id="RDB18539.1"/>
    </source>
</evidence>
<dbReference type="EMBL" id="LUEZ02000101">
    <property type="protein sequence ID" value="RDB18539.1"/>
    <property type="molecule type" value="Genomic_DNA"/>
</dbReference>
<comment type="caution">
    <text evidence="2">The sequence shown here is derived from an EMBL/GenBank/DDBJ whole genome shotgun (WGS) entry which is preliminary data.</text>
</comment>
<sequence length="965" mass="111027">MPSSHDPEHNQEISAVSNMSSVPSDHHSDSLAHNASTPSSSSSISTLSLPSPYYPYPNEASFLLGDWYWNQGPQKSEKDFKILLSIIGKSSFSPLDVQNTNWGQIKKQLSLNDWDKEEWEDVDAGWYRSRVQIQVPFHRDLVNPGIQNYVVGEFYHRSLVAIIRDKLKTQHGTQHFHYDPYELLMRVDGDVIRLYGEIYSSPSFMAAHREVQDAPGEPGCDLPRVVVALMFWSDATHLTNFGNAKLWPLYLFFGNESKYLRSKPSINLCEHVAYFERLPDEFKDFASPYYGKKKLNSNFLAHCHRELIHQQWELILDDEFLHAYEHGLVIQGPDGITRRFYPRILAYSADYEEKALMAIHLVGTPDDRKKRLSQAHIDTHPHRENISKARDAIYGDNRLLDGVYVEGCLKPESLTAALNAFSHRLSKFGFNYFAMFLVDLMHEVEGGTWKATLVHLLRILESLDENLLHKLDEQDTIRRFTANTSELKQMAAWNYEDFLQCAIPVFEGLLPEPQNTQVMNLLFCFAHWHGLAKLRLHSDKTIGLLDEQTTVLGDELRKFQLDTCSNFGTRELPREVQARARRKAKAAASKGVSNPGDQSTKQEPSRKPKAFSFDTYKAHAIGDYAYMVRNYGTTDSYSTELGELEHRTPKRRYQRTSKKGRIRKKLASQRQLNPSATGAHNTPFVDSIATDPAMHHHIGVSENFPQHIGTFLRTHFGDPAIMNFFFKLKSHLLSRLEAELLDPSGAFSADSQVEMDPNFLYFKKDTMYRHKIFRINYTTYDMRRGQDTVNPNTEHRDIMLLSQEHGASESQPHQYRYARVIGIYHVNVIYGGIVAGKQNFQARRMEFLCVRWFELLQPTITVQQGWTKGSLDQLKFCSGTDLGAFRFVDPREVLRACHLIPRFILGKVHEDGKGLSSLAQDSKDWRGYYVNRFVDRDMIMRYHWGLGVGHVYSRMQTDAPHPDQE</sequence>
<feature type="compositionally biased region" description="Polar residues" evidence="1">
    <location>
        <begin position="12"/>
        <end position="23"/>
    </location>
</feature>
<dbReference type="AlphaFoldDB" id="A0A369J8U2"/>
<feature type="compositionally biased region" description="Basic and acidic residues" evidence="1">
    <location>
        <begin position="1"/>
        <end position="11"/>
    </location>
</feature>
<organism evidence="2 3">
    <name type="scientific">Hypsizygus marmoreus</name>
    <name type="common">White beech mushroom</name>
    <name type="synonym">Agaricus marmoreus</name>
    <dbReference type="NCBI Taxonomy" id="39966"/>
    <lineage>
        <taxon>Eukaryota</taxon>
        <taxon>Fungi</taxon>
        <taxon>Dikarya</taxon>
        <taxon>Basidiomycota</taxon>
        <taxon>Agaricomycotina</taxon>
        <taxon>Agaricomycetes</taxon>
        <taxon>Agaricomycetidae</taxon>
        <taxon>Agaricales</taxon>
        <taxon>Tricholomatineae</taxon>
        <taxon>Lyophyllaceae</taxon>
        <taxon>Hypsizygus</taxon>
    </lineage>
</organism>
<feature type="compositionally biased region" description="Polar residues" evidence="1">
    <location>
        <begin position="591"/>
        <end position="602"/>
    </location>
</feature>